<evidence type="ECO:0000256" key="1">
    <source>
        <dbReference type="SAM" id="MobiDB-lite"/>
    </source>
</evidence>
<proteinExistence type="predicted"/>
<evidence type="ECO:0000313" key="3">
    <source>
        <dbReference type="Proteomes" id="UP000663193"/>
    </source>
</evidence>
<organism evidence="2 3">
    <name type="scientific">Phaeosphaeria nodorum (strain SN15 / ATCC MYA-4574 / FGSC 10173)</name>
    <name type="common">Glume blotch fungus</name>
    <name type="synonym">Parastagonospora nodorum</name>
    <dbReference type="NCBI Taxonomy" id="321614"/>
    <lineage>
        <taxon>Eukaryota</taxon>
        <taxon>Fungi</taxon>
        <taxon>Dikarya</taxon>
        <taxon>Ascomycota</taxon>
        <taxon>Pezizomycotina</taxon>
        <taxon>Dothideomycetes</taxon>
        <taxon>Pleosporomycetidae</taxon>
        <taxon>Pleosporales</taxon>
        <taxon>Pleosporineae</taxon>
        <taxon>Phaeosphaeriaceae</taxon>
        <taxon>Parastagonospora</taxon>
    </lineage>
</organism>
<sequence length="51" mass="5816">PRHSSRQQPSRQDESQMEEEARSPSQAQEKKDEGSLQINVSPPQSQLPPQF</sequence>
<dbReference type="EMBL" id="CP069033">
    <property type="protein sequence ID" value="QRD00506.1"/>
    <property type="molecule type" value="Genomic_DNA"/>
</dbReference>
<dbReference type="VEuPathDB" id="FungiDB:JI435_090610"/>
<dbReference type="Proteomes" id="UP000663193">
    <property type="component" value="Chromosome 11"/>
</dbReference>
<reference evidence="3" key="1">
    <citation type="journal article" date="2021" name="BMC Genomics">
        <title>Chromosome-level genome assembly and manually-curated proteome of model necrotroph Parastagonospora nodorum Sn15 reveals a genome-wide trove of candidate effector homologs, and redundancy of virulence-related functions within an accessory chromosome.</title>
        <authorList>
            <person name="Bertazzoni S."/>
            <person name="Jones D.A.B."/>
            <person name="Phan H.T."/>
            <person name="Tan K.-C."/>
            <person name="Hane J.K."/>
        </authorList>
    </citation>
    <scope>NUCLEOTIDE SEQUENCE [LARGE SCALE GENOMIC DNA]</scope>
    <source>
        <strain evidence="3">SN15 / ATCC MYA-4574 / FGSC 10173)</strain>
    </source>
</reference>
<feature type="compositionally biased region" description="Polar residues" evidence="1">
    <location>
        <begin position="1"/>
        <end position="10"/>
    </location>
</feature>
<protein>
    <submittedName>
        <fullName evidence="2">Uncharacterized protein</fullName>
    </submittedName>
</protein>
<keyword evidence="3" id="KW-1185">Reference proteome</keyword>
<feature type="compositionally biased region" description="Polar residues" evidence="1">
    <location>
        <begin position="36"/>
        <end position="51"/>
    </location>
</feature>
<name>A0A7U2FCK5_PHANO</name>
<feature type="region of interest" description="Disordered" evidence="1">
    <location>
        <begin position="1"/>
        <end position="51"/>
    </location>
</feature>
<dbReference type="AlphaFoldDB" id="A0A7U2FCK5"/>
<gene>
    <name evidence="2" type="ORF">JI435_090610</name>
</gene>
<accession>A0A7U2FCK5</accession>
<dbReference type="OrthoDB" id="2881954at2759"/>
<evidence type="ECO:0000313" key="2">
    <source>
        <dbReference type="EMBL" id="QRD00506.1"/>
    </source>
</evidence>
<feature type="non-terminal residue" evidence="2">
    <location>
        <position position="51"/>
    </location>
</feature>
<feature type="compositionally biased region" description="Basic and acidic residues" evidence="1">
    <location>
        <begin position="11"/>
        <end position="34"/>
    </location>
</feature>